<sequence length="57" mass="6491">MHELPSYPGAYVKNHDNRYDPATSVYQSLTTPETSSRYRSLEPLKVLVILQLIQAQA</sequence>
<comment type="caution">
    <text evidence="1">The sequence shown here is derived from an EMBL/GenBank/DDBJ whole genome shotgun (WGS) entry which is preliminary data.</text>
</comment>
<dbReference type="Proteomes" id="UP000297595">
    <property type="component" value="Unassembled WGS sequence"/>
</dbReference>
<gene>
    <name evidence="1" type="ORF">EYR41_001766</name>
</gene>
<evidence type="ECO:0000313" key="2">
    <source>
        <dbReference type="Proteomes" id="UP000297595"/>
    </source>
</evidence>
<organism evidence="1 2">
    <name type="scientific">Orbilia oligospora</name>
    <name type="common">Nematode-trapping fungus</name>
    <name type="synonym">Arthrobotrys oligospora</name>
    <dbReference type="NCBI Taxonomy" id="2813651"/>
    <lineage>
        <taxon>Eukaryota</taxon>
        <taxon>Fungi</taxon>
        <taxon>Dikarya</taxon>
        <taxon>Ascomycota</taxon>
        <taxon>Pezizomycotina</taxon>
        <taxon>Orbiliomycetes</taxon>
        <taxon>Orbiliales</taxon>
        <taxon>Orbiliaceae</taxon>
        <taxon>Orbilia</taxon>
    </lineage>
</organism>
<protein>
    <submittedName>
        <fullName evidence="1">Uncharacterized protein</fullName>
    </submittedName>
</protein>
<dbReference type="AlphaFoldDB" id="A0A8H2ECW0"/>
<name>A0A8H2ECW0_ORBOL</name>
<proteinExistence type="predicted"/>
<evidence type="ECO:0000313" key="1">
    <source>
        <dbReference type="EMBL" id="TGJ74802.1"/>
    </source>
</evidence>
<accession>A0A8H2ECW0</accession>
<reference evidence="1 2" key="1">
    <citation type="submission" date="2019-03" db="EMBL/GenBank/DDBJ databases">
        <title>Nematode-trapping fungi genome.</title>
        <authorList>
            <person name="Vidal-Diez De Ulzurrun G."/>
        </authorList>
    </citation>
    <scope>NUCLEOTIDE SEQUENCE [LARGE SCALE GENOMIC DNA]</scope>
    <source>
        <strain evidence="1 2">TWF154</strain>
    </source>
</reference>
<dbReference type="EMBL" id="SOZJ01000001">
    <property type="protein sequence ID" value="TGJ74802.1"/>
    <property type="molecule type" value="Genomic_DNA"/>
</dbReference>